<dbReference type="NCBIfam" id="TIGR04294">
    <property type="entry name" value="pre_pil_HX9DG"/>
    <property type="match status" value="1"/>
</dbReference>
<dbReference type="InterPro" id="IPR012902">
    <property type="entry name" value="N_methyl_site"/>
</dbReference>
<dbReference type="InterPro" id="IPR011453">
    <property type="entry name" value="DUF1559"/>
</dbReference>
<dbReference type="Pfam" id="PF07596">
    <property type="entry name" value="SBP_bac_10"/>
    <property type="match status" value="1"/>
</dbReference>
<feature type="domain" description="DUF1559" evidence="1">
    <location>
        <begin position="37"/>
        <end position="357"/>
    </location>
</feature>
<dbReference type="PANTHER" id="PTHR30093">
    <property type="entry name" value="GENERAL SECRETION PATHWAY PROTEIN G"/>
    <property type="match status" value="1"/>
</dbReference>
<dbReference type="OrthoDB" id="236690at2"/>
<dbReference type="RefSeq" id="WP_068263358.1">
    <property type="nucleotide sequence ID" value="NZ_LWSK01000046.1"/>
</dbReference>
<dbReference type="Gene3D" id="3.30.700.10">
    <property type="entry name" value="Glycoprotein, Type 4 Pilin"/>
    <property type="match status" value="1"/>
</dbReference>
<dbReference type="PANTHER" id="PTHR30093:SF2">
    <property type="entry name" value="TYPE II SECRETION SYSTEM PROTEIN H"/>
    <property type="match status" value="1"/>
</dbReference>
<dbReference type="InterPro" id="IPR045584">
    <property type="entry name" value="Pilin-like"/>
</dbReference>
<sequence>MDSSNRRDSRIGFTLIELLVVIAIIGILVALLLPAVQAAREAARRTQCLNNMKQVGLGLHNYHSAHRSIPTTTTGPDSQGGTCGHGFYSWLSMLLPFVEESSLYDQIDFEQSLSNHCNFTFSGEYLNYDIAPSHPNAVAARTLVQTYLCPSDPAAVVQLHEDGEQLAPGSYAANVGWPKDSHWPGDTHPLARQNGVFGLYNPSIVDPWHVPNVKFRDITDGLSNTAASSERKISVAPVVESPFGGSYVPDSIDENMQSFCGGSGTSRALDNWVNYCGSVTQSDPSYAEKHGHAWISGWTFAANTYMHVMPIGKRNCHLYGGEDDGNNIVTPGSYHTGGVHVLMADGSVSFRSDSIDLPLWWSLGSINGAENIQGNQ</sequence>
<keyword evidence="3" id="KW-1185">Reference proteome</keyword>
<evidence type="ECO:0000313" key="2">
    <source>
        <dbReference type="EMBL" id="KAA1261223.1"/>
    </source>
</evidence>
<dbReference type="InterPro" id="IPR027558">
    <property type="entry name" value="Pre_pil_HX9DG_C"/>
</dbReference>
<dbReference type="SUPFAM" id="SSF54523">
    <property type="entry name" value="Pili subunits"/>
    <property type="match status" value="1"/>
</dbReference>
<dbReference type="Pfam" id="PF07963">
    <property type="entry name" value="N_methyl"/>
    <property type="match status" value="1"/>
</dbReference>
<dbReference type="Proteomes" id="UP000322699">
    <property type="component" value="Unassembled WGS sequence"/>
</dbReference>
<gene>
    <name evidence="2" type="primary">xcpT_14</name>
    <name evidence="2" type="ORF">LF1_37690</name>
</gene>
<dbReference type="NCBIfam" id="TIGR02532">
    <property type="entry name" value="IV_pilin_GFxxxE"/>
    <property type="match status" value="1"/>
</dbReference>
<accession>A0A5B1CPD9</accession>
<evidence type="ECO:0000313" key="3">
    <source>
        <dbReference type="Proteomes" id="UP000322699"/>
    </source>
</evidence>
<organism evidence="2 3">
    <name type="scientific">Rubripirellula obstinata</name>
    <dbReference type="NCBI Taxonomy" id="406547"/>
    <lineage>
        <taxon>Bacteria</taxon>
        <taxon>Pseudomonadati</taxon>
        <taxon>Planctomycetota</taxon>
        <taxon>Planctomycetia</taxon>
        <taxon>Pirellulales</taxon>
        <taxon>Pirellulaceae</taxon>
        <taxon>Rubripirellula</taxon>
    </lineage>
</organism>
<dbReference type="AlphaFoldDB" id="A0A5B1CPD9"/>
<proteinExistence type="predicted"/>
<name>A0A5B1CPD9_9BACT</name>
<comment type="caution">
    <text evidence="2">The sequence shown here is derived from an EMBL/GenBank/DDBJ whole genome shotgun (WGS) entry which is preliminary data.</text>
</comment>
<reference evidence="2 3" key="1">
    <citation type="submission" date="2019-08" db="EMBL/GenBank/DDBJ databases">
        <title>Deep-cultivation of Planctomycetes and their phenomic and genomic characterization uncovers novel biology.</title>
        <authorList>
            <person name="Wiegand S."/>
            <person name="Jogler M."/>
            <person name="Boedeker C."/>
            <person name="Pinto D."/>
            <person name="Vollmers J."/>
            <person name="Rivas-Marin E."/>
            <person name="Kohn T."/>
            <person name="Peeters S.H."/>
            <person name="Heuer A."/>
            <person name="Rast P."/>
            <person name="Oberbeckmann S."/>
            <person name="Bunk B."/>
            <person name="Jeske O."/>
            <person name="Meyerdierks A."/>
            <person name="Storesund J.E."/>
            <person name="Kallscheuer N."/>
            <person name="Luecker S."/>
            <person name="Lage O.M."/>
            <person name="Pohl T."/>
            <person name="Merkel B.J."/>
            <person name="Hornburger P."/>
            <person name="Mueller R.-W."/>
            <person name="Bruemmer F."/>
            <person name="Labrenz M."/>
            <person name="Spormann A.M."/>
            <person name="Op Den Camp H."/>
            <person name="Overmann J."/>
            <person name="Amann R."/>
            <person name="Jetten M.S.M."/>
            <person name="Mascher T."/>
            <person name="Medema M.H."/>
            <person name="Devos D.P."/>
            <person name="Kaster A.-K."/>
            <person name="Ovreas L."/>
            <person name="Rohde M."/>
            <person name="Galperin M.Y."/>
            <person name="Jogler C."/>
        </authorList>
    </citation>
    <scope>NUCLEOTIDE SEQUENCE [LARGE SCALE GENOMIC DNA]</scope>
    <source>
        <strain evidence="2 3">LF1</strain>
    </source>
</reference>
<evidence type="ECO:0000259" key="1">
    <source>
        <dbReference type="Pfam" id="PF07596"/>
    </source>
</evidence>
<dbReference type="EMBL" id="VRLW01000001">
    <property type="protein sequence ID" value="KAA1261223.1"/>
    <property type="molecule type" value="Genomic_DNA"/>
</dbReference>
<protein>
    <submittedName>
        <fullName evidence="2">Type II secretion system protein G</fullName>
    </submittedName>
</protein>